<evidence type="ECO:0000313" key="5">
    <source>
        <dbReference type="Proteomes" id="UP001500523"/>
    </source>
</evidence>
<comment type="caution">
    <text evidence="4">The sequence shown here is derived from an EMBL/GenBank/DDBJ whole genome shotgun (WGS) entry which is preliminary data.</text>
</comment>
<dbReference type="PANTHER" id="PTHR43877">
    <property type="entry name" value="AMINOALKYLPHOSPHONATE N-ACETYLTRANSFERASE-RELATED-RELATED"/>
    <property type="match status" value="1"/>
</dbReference>
<dbReference type="CDD" id="cd04301">
    <property type="entry name" value="NAT_SF"/>
    <property type="match status" value="1"/>
</dbReference>
<dbReference type="Pfam" id="PF00583">
    <property type="entry name" value="Acetyltransf_1"/>
    <property type="match status" value="1"/>
</dbReference>
<accession>A0ABP7E6A4</accession>
<dbReference type="PANTHER" id="PTHR43877:SF2">
    <property type="entry name" value="AMINOALKYLPHOSPHONATE N-ACETYLTRANSFERASE-RELATED"/>
    <property type="match status" value="1"/>
</dbReference>
<dbReference type="Proteomes" id="UP001500523">
    <property type="component" value="Unassembled WGS sequence"/>
</dbReference>
<evidence type="ECO:0000256" key="2">
    <source>
        <dbReference type="ARBA" id="ARBA00023315"/>
    </source>
</evidence>
<dbReference type="Gene3D" id="3.40.630.30">
    <property type="match status" value="1"/>
</dbReference>
<keyword evidence="2" id="KW-0012">Acyltransferase</keyword>
<dbReference type="RefSeq" id="WP_344693592.1">
    <property type="nucleotide sequence ID" value="NZ_BAABBF010000005.1"/>
</dbReference>
<evidence type="ECO:0000313" key="4">
    <source>
        <dbReference type="EMBL" id="GAA3714106.1"/>
    </source>
</evidence>
<dbReference type="EMBL" id="BAABBF010000005">
    <property type="protein sequence ID" value="GAA3714106.1"/>
    <property type="molecule type" value="Genomic_DNA"/>
</dbReference>
<sequence length="158" mass="16903">MVSLVAGASFLETFAGVLAATDIVAHLAAKSSPADFVRWSDDPYSVVMLAEHPDGAAPVGYTVLTTPAEVGETISGDIELRRIYTLDLSRGTGLGTMLMAQAISDARALGANRMLLGVFAGNKRACTFYERQGFTVSEARRFKVGATWHDDLVYARSL</sequence>
<protein>
    <recommendedName>
        <fullName evidence="3">N-acetyltransferase domain-containing protein</fullName>
    </recommendedName>
</protein>
<evidence type="ECO:0000259" key="3">
    <source>
        <dbReference type="PROSITE" id="PS51186"/>
    </source>
</evidence>
<dbReference type="InterPro" id="IPR016181">
    <property type="entry name" value="Acyl_CoA_acyltransferase"/>
</dbReference>
<reference evidence="5" key="1">
    <citation type="journal article" date="2019" name="Int. J. Syst. Evol. Microbiol.">
        <title>The Global Catalogue of Microorganisms (GCM) 10K type strain sequencing project: providing services to taxonomists for standard genome sequencing and annotation.</title>
        <authorList>
            <consortium name="The Broad Institute Genomics Platform"/>
            <consortium name="The Broad Institute Genome Sequencing Center for Infectious Disease"/>
            <person name="Wu L."/>
            <person name="Ma J."/>
        </authorList>
    </citation>
    <scope>NUCLEOTIDE SEQUENCE [LARGE SCALE GENOMIC DNA]</scope>
    <source>
        <strain evidence="5">JCM 17498</strain>
    </source>
</reference>
<name>A0ABP7E6A4_9SPHN</name>
<feature type="domain" description="N-acetyltransferase" evidence="3">
    <location>
        <begin position="1"/>
        <end position="158"/>
    </location>
</feature>
<proteinExistence type="predicted"/>
<dbReference type="InterPro" id="IPR050832">
    <property type="entry name" value="Bact_Acetyltransf"/>
</dbReference>
<evidence type="ECO:0000256" key="1">
    <source>
        <dbReference type="ARBA" id="ARBA00022679"/>
    </source>
</evidence>
<keyword evidence="5" id="KW-1185">Reference proteome</keyword>
<dbReference type="PROSITE" id="PS51186">
    <property type="entry name" value="GNAT"/>
    <property type="match status" value="1"/>
</dbReference>
<dbReference type="SUPFAM" id="SSF55729">
    <property type="entry name" value="Acyl-CoA N-acyltransferases (Nat)"/>
    <property type="match status" value="1"/>
</dbReference>
<organism evidence="4 5">
    <name type="scientific">Sphingomonas cynarae</name>
    <dbReference type="NCBI Taxonomy" id="930197"/>
    <lineage>
        <taxon>Bacteria</taxon>
        <taxon>Pseudomonadati</taxon>
        <taxon>Pseudomonadota</taxon>
        <taxon>Alphaproteobacteria</taxon>
        <taxon>Sphingomonadales</taxon>
        <taxon>Sphingomonadaceae</taxon>
        <taxon>Sphingomonas</taxon>
    </lineage>
</organism>
<dbReference type="InterPro" id="IPR000182">
    <property type="entry name" value="GNAT_dom"/>
</dbReference>
<gene>
    <name evidence="4" type="ORF">GCM10022268_23570</name>
</gene>
<keyword evidence="1" id="KW-0808">Transferase</keyword>